<dbReference type="RefSeq" id="WP_156190164.1">
    <property type="nucleotide sequence ID" value="NZ_WOTV01000002.1"/>
</dbReference>
<dbReference type="AlphaFoldDB" id="A0A425Y4J3"/>
<reference evidence="1 2" key="1">
    <citation type="submission" date="2018-07" db="EMBL/GenBank/DDBJ databases">
        <title>Draft genome sequence of Ancylomarina sp. M1P.</title>
        <authorList>
            <person name="Yadav S."/>
            <person name="Villanueva L."/>
            <person name="Damste J.S.S."/>
        </authorList>
    </citation>
    <scope>NUCLEOTIDE SEQUENCE [LARGE SCALE GENOMIC DNA]</scope>
    <source>
        <strain evidence="1 2">M1P</strain>
    </source>
</reference>
<keyword evidence="2" id="KW-1185">Reference proteome</keyword>
<protein>
    <submittedName>
        <fullName evidence="1">Uncharacterized protein</fullName>
    </submittedName>
</protein>
<name>A0A425Y4J3_9BACT</name>
<gene>
    <name evidence="1" type="ORF">DWB61_06405</name>
</gene>
<comment type="caution">
    <text evidence="1">The sequence shown here is derived from an EMBL/GenBank/DDBJ whole genome shotgun (WGS) entry which is preliminary data.</text>
</comment>
<dbReference type="Proteomes" id="UP000285794">
    <property type="component" value="Unassembled WGS sequence"/>
</dbReference>
<dbReference type="EMBL" id="QQWG01000004">
    <property type="protein sequence ID" value="RRG23061.1"/>
    <property type="molecule type" value="Genomic_DNA"/>
</dbReference>
<accession>A0A425Y4J3</accession>
<evidence type="ECO:0000313" key="2">
    <source>
        <dbReference type="Proteomes" id="UP000285794"/>
    </source>
</evidence>
<evidence type="ECO:0000313" key="1">
    <source>
        <dbReference type="EMBL" id="RRG23061.1"/>
    </source>
</evidence>
<sequence length="66" mass="7720">MNSAIIPTEKKAYEEFRSQRDSDLGLPTINNPHYENAAASARLMRYCFLFIAFLSRNHYLFIDLFS</sequence>
<proteinExistence type="predicted"/>
<organism evidence="1 2">
    <name type="scientific">Ancylomarina euxinus</name>
    <dbReference type="NCBI Taxonomy" id="2283627"/>
    <lineage>
        <taxon>Bacteria</taxon>
        <taxon>Pseudomonadati</taxon>
        <taxon>Bacteroidota</taxon>
        <taxon>Bacteroidia</taxon>
        <taxon>Marinilabiliales</taxon>
        <taxon>Marinifilaceae</taxon>
        <taxon>Ancylomarina</taxon>
    </lineage>
</organism>